<gene>
    <name evidence="1" type="ORF">KIMH_06540</name>
</gene>
<evidence type="ECO:0000313" key="1">
    <source>
        <dbReference type="EMBL" id="BDR54543.1"/>
    </source>
</evidence>
<reference evidence="1 2" key="1">
    <citation type="journal article" date="2023" name="Microbiol. Spectr.">
        <title>Symbiosis of Carpenter Bees with Uncharacterized Lactic Acid Bacteria Showing NAD Auxotrophy.</title>
        <authorList>
            <person name="Kawasaki S."/>
            <person name="Ozawa K."/>
            <person name="Mori T."/>
            <person name="Yamamoto A."/>
            <person name="Ito M."/>
            <person name="Ohkuma M."/>
            <person name="Sakamoto M."/>
            <person name="Matsutani M."/>
        </authorList>
    </citation>
    <scope>NUCLEOTIDE SEQUENCE [LARGE SCALE GENOMIC DNA]</scope>
    <source>
        <strain evidence="1 2">KimH</strain>
    </source>
</reference>
<dbReference type="EMBL" id="AP026800">
    <property type="protein sequence ID" value="BDR54543.1"/>
    <property type="molecule type" value="Genomic_DNA"/>
</dbReference>
<proteinExistence type="predicted"/>
<accession>A0ABM8BCB3</accession>
<sequence>MDIDDYFEWGINITLTKEEIPNISIIDNKLFFIAKIISYESDGILVISLDDDVIFLDVSMAPNQGKYVSFSTLIDNVSLYPVEF</sequence>
<keyword evidence="2" id="KW-1185">Reference proteome</keyword>
<protein>
    <submittedName>
        <fullName evidence="1">Uncharacterized protein</fullName>
    </submittedName>
</protein>
<dbReference type="Proteomes" id="UP001321748">
    <property type="component" value="Chromosome"/>
</dbReference>
<dbReference type="RefSeq" id="WP_317643551.1">
    <property type="nucleotide sequence ID" value="NZ_AP026800.1"/>
</dbReference>
<organism evidence="1 2">
    <name type="scientific">Bombiscardovia apis</name>
    <dbReference type="NCBI Taxonomy" id="2932182"/>
    <lineage>
        <taxon>Bacteria</taxon>
        <taxon>Bacillati</taxon>
        <taxon>Actinomycetota</taxon>
        <taxon>Actinomycetes</taxon>
        <taxon>Bifidobacteriales</taxon>
        <taxon>Bifidobacteriaceae</taxon>
        <taxon>Bombiscardovia</taxon>
    </lineage>
</organism>
<name>A0ABM8BCB3_9BIFI</name>
<evidence type="ECO:0000313" key="2">
    <source>
        <dbReference type="Proteomes" id="UP001321748"/>
    </source>
</evidence>